<evidence type="ECO:0000313" key="4">
    <source>
        <dbReference type="EMBL" id="SAL23358.1"/>
    </source>
</evidence>
<dbReference type="PANTHER" id="PTHR48081">
    <property type="entry name" value="AB HYDROLASE SUPERFAMILY PROTEIN C4A8.06C"/>
    <property type="match status" value="1"/>
</dbReference>
<dbReference type="Proteomes" id="UP000054893">
    <property type="component" value="Unassembled WGS sequence"/>
</dbReference>
<accession>A0A158FU50</accession>
<dbReference type="AlphaFoldDB" id="A0A158FU50"/>
<proteinExistence type="predicted"/>
<feature type="region of interest" description="Disordered" evidence="2">
    <location>
        <begin position="271"/>
        <end position="296"/>
    </location>
</feature>
<dbReference type="PANTHER" id="PTHR48081:SF8">
    <property type="entry name" value="ALPHA_BETA HYDROLASE FOLD-3 DOMAIN-CONTAINING PROTEIN-RELATED"/>
    <property type="match status" value="1"/>
</dbReference>
<reference evidence="4 5" key="1">
    <citation type="submission" date="2016-01" db="EMBL/GenBank/DDBJ databases">
        <authorList>
            <person name="Oliw E.H."/>
        </authorList>
    </citation>
    <scope>NUCLEOTIDE SEQUENCE [LARGE SCALE GENOMIC DNA]</scope>
    <source>
        <strain evidence="4">LMG 22029</strain>
    </source>
</reference>
<sequence>MASTLDLGLCIEDVRIAGHAQPITLRSYRPASDGTVLPVVLYFHGGGFVRGSLDDADIAATTIARDTSAWVVSVGYSLAPAFPFPAALEDGYRAAQWATANARAQGADASRMGVAGHDAGGNLATCLAAIARDRGDIAIHAQALLAPLLDPSMTRMADENKVLSPDICASECAQCYRAYLPNASQRLHPYAAPLESRRLAGLPPALIASAQLDLLHIEAEKYAGELIAAGVPTEVTRHVNASHYGLVADPSALADVVAFFKKRLQDRTAHTVRATQTRAKPKTHAAPQKFKTISTT</sequence>
<dbReference type="InterPro" id="IPR050300">
    <property type="entry name" value="GDXG_lipolytic_enzyme"/>
</dbReference>
<evidence type="ECO:0000259" key="3">
    <source>
        <dbReference type="Pfam" id="PF07859"/>
    </source>
</evidence>
<name>A0A158FU50_CABSO</name>
<dbReference type="GO" id="GO:0016787">
    <property type="term" value="F:hydrolase activity"/>
    <property type="evidence" value="ECO:0007669"/>
    <property type="project" value="UniProtKB-KW"/>
</dbReference>
<evidence type="ECO:0000256" key="2">
    <source>
        <dbReference type="SAM" id="MobiDB-lite"/>
    </source>
</evidence>
<protein>
    <submittedName>
        <fullName evidence="4">Alpha/beta hydrolase</fullName>
    </submittedName>
</protein>
<organism evidence="4 5">
    <name type="scientific">Caballeronia sordidicola</name>
    <name type="common">Burkholderia sordidicola</name>
    <dbReference type="NCBI Taxonomy" id="196367"/>
    <lineage>
        <taxon>Bacteria</taxon>
        <taxon>Pseudomonadati</taxon>
        <taxon>Pseudomonadota</taxon>
        <taxon>Betaproteobacteria</taxon>
        <taxon>Burkholderiales</taxon>
        <taxon>Burkholderiaceae</taxon>
        <taxon>Caballeronia</taxon>
    </lineage>
</organism>
<dbReference type="InterPro" id="IPR013094">
    <property type="entry name" value="AB_hydrolase_3"/>
</dbReference>
<dbReference type="OrthoDB" id="9794445at2"/>
<dbReference type="Gene3D" id="3.40.50.1820">
    <property type="entry name" value="alpha/beta hydrolase"/>
    <property type="match status" value="1"/>
</dbReference>
<gene>
    <name evidence="4" type="ORF">AWB64_01824</name>
</gene>
<dbReference type="InterPro" id="IPR029058">
    <property type="entry name" value="AB_hydrolase_fold"/>
</dbReference>
<dbReference type="Pfam" id="PF07859">
    <property type="entry name" value="Abhydrolase_3"/>
    <property type="match status" value="1"/>
</dbReference>
<evidence type="ECO:0000313" key="5">
    <source>
        <dbReference type="Proteomes" id="UP000054893"/>
    </source>
</evidence>
<dbReference type="SUPFAM" id="SSF53474">
    <property type="entry name" value="alpha/beta-Hydrolases"/>
    <property type="match status" value="1"/>
</dbReference>
<dbReference type="RefSeq" id="WP_082850402.1">
    <property type="nucleotide sequence ID" value="NZ_FCOC02000003.1"/>
</dbReference>
<feature type="domain" description="Alpha/beta hydrolase fold-3" evidence="3">
    <location>
        <begin position="40"/>
        <end position="243"/>
    </location>
</feature>
<evidence type="ECO:0000256" key="1">
    <source>
        <dbReference type="ARBA" id="ARBA00022801"/>
    </source>
</evidence>
<dbReference type="EMBL" id="FCOC02000003">
    <property type="protein sequence ID" value="SAL23358.1"/>
    <property type="molecule type" value="Genomic_DNA"/>
</dbReference>
<keyword evidence="1 4" id="KW-0378">Hydrolase</keyword>